<feature type="signal peptide" evidence="1">
    <location>
        <begin position="1"/>
        <end position="23"/>
    </location>
</feature>
<feature type="chain" id="PRO_5046238624" evidence="1">
    <location>
        <begin position="24"/>
        <end position="135"/>
    </location>
</feature>
<accession>A0ABV0GK53</accession>
<reference evidence="2 3" key="1">
    <citation type="submission" date="2024-05" db="EMBL/GenBank/DDBJ databases">
        <title>Roseateles sp. 2.12 16S ribosomal RNA gene Genome sequencing and assembly.</title>
        <authorList>
            <person name="Woo H."/>
        </authorList>
    </citation>
    <scope>NUCLEOTIDE SEQUENCE [LARGE SCALE GENOMIC DNA]</scope>
    <source>
        <strain evidence="2 3">2.12</strain>
    </source>
</reference>
<name>A0ABV0GK53_9BURK</name>
<dbReference type="EMBL" id="JBDPZC010000014">
    <property type="protein sequence ID" value="MEO3715465.1"/>
    <property type="molecule type" value="Genomic_DNA"/>
</dbReference>
<keyword evidence="3" id="KW-1185">Reference proteome</keyword>
<keyword evidence="1" id="KW-0732">Signal</keyword>
<evidence type="ECO:0000313" key="2">
    <source>
        <dbReference type="EMBL" id="MEO3715465.1"/>
    </source>
</evidence>
<dbReference type="Proteomes" id="UP001462640">
    <property type="component" value="Unassembled WGS sequence"/>
</dbReference>
<evidence type="ECO:0000256" key="1">
    <source>
        <dbReference type="SAM" id="SignalP"/>
    </source>
</evidence>
<protein>
    <submittedName>
        <fullName evidence="2">Uncharacterized protein</fullName>
    </submittedName>
</protein>
<dbReference type="RefSeq" id="WP_347612933.1">
    <property type="nucleotide sequence ID" value="NZ_JBDPZC010000014.1"/>
</dbReference>
<comment type="caution">
    <text evidence="2">The sequence shown here is derived from an EMBL/GenBank/DDBJ whole genome shotgun (WGS) entry which is preliminary data.</text>
</comment>
<gene>
    <name evidence="2" type="ORF">ABDJ40_22055</name>
</gene>
<sequence>MTALPSRLAALAALSLAAASALAAPAEETLRLKFQAAGGDAAGSLQVQFIGYRDQRCPVNVQCITAGTAQALFWVQPSEGAGQVLTLTWPAAEPAKAGGYSLQLKSLEPRPNTRKPPNPADYEAVLTLHKLAGKP</sequence>
<proteinExistence type="predicted"/>
<evidence type="ECO:0000313" key="3">
    <source>
        <dbReference type="Proteomes" id="UP001462640"/>
    </source>
</evidence>
<organism evidence="2 3">
    <name type="scientific">Roseateles flavus</name>
    <dbReference type="NCBI Taxonomy" id="3149041"/>
    <lineage>
        <taxon>Bacteria</taxon>
        <taxon>Pseudomonadati</taxon>
        <taxon>Pseudomonadota</taxon>
        <taxon>Betaproteobacteria</taxon>
        <taxon>Burkholderiales</taxon>
        <taxon>Sphaerotilaceae</taxon>
        <taxon>Roseateles</taxon>
    </lineage>
</organism>